<evidence type="ECO:0000256" key="4">
    <source>
        <dbReference type="ARBA" id="ARBA00022777"/>
    </source>
</evidence>
<dbReference type="InterPro" id="IPR029056">
    <property type="entry name" value="Ribokinase-like"/>
</dbReference>
<protein>
    <submittedName>
        <fullName evidence="7">Fructokinase</fullName>
    </submittedName>
</protein>
<organism evidence="7 8">
    <name type="scientific">Vogesella alkaliphila</name>
    <dbReference type="NCBI Taxonomy" id="1193621"/>
    <lineage>
        <taxon>Bacteria</taxon>
        <taxon>Pseudomonadati</taxon>
        <taxon>Pseudomonadota</taxon>
        <taxon>Betaproteobacteria</taxon>
        <taxon>Neisseriales</taxon>
        <taxon>Chromobacteriaceae</taxon>
        <taxon>Vogesella</taxon>
    </lineage>
</organism>
<proteinExistence type="inferred from homology"/>
<dbReference type="PROSITE" id="PS00584">
    <property type="entry name" value="PFKB_KINASES_2"/>
    <property type="match status" value="1"/>
</dbReference>
<keyword evidence="5" id="KW-0067">ATP-binding</keyword>
<keyword evidence="8" id="KW-1185">Reference proteome</keyword>
<evidence type="ECO:0000256" key="1">
    <source>
        <dbReference type="ARBA" id="ARBA00010688"/>
    </source>
</evidence>
<keyword evidence="4" id="KW-0418">Kinase</keyword>
<evidence type="ECO:0000313" key="8">
    <source>
        <dbReference type="Proteomes" id="UP000600877"/>
    </source>
</evidence>
<dbReference type="PANTHER" id="PTHR43085:SF1">
    <property type="entry name" value="PSEUDOURIDINE KINASE-RELATED"/>
    <property type="match status" value="1"/>
</dbReference>
<evidence type="ECO:0000313" key="7">
    <source>
        <dbReference type="EMBL" id="GGX94426.1"/>
    </source>
</evidence>
<sequence length="302" mass="32450">MNTQWPQLVALGEALTDLIDDGEGRWLERCGGAPWNVARIMAQWGVSSAFAGAVSRDCFGERILAASRDAGLDLRFLQQYDQSPLLAMVYGTQPPRYFFVGDDSADLYFDPALLPQGWPQHARWALFGGISLARPPLAARLLQVAQTLKRQGVRLCYDPNFRVLMDEGYDPMLRTMVGLADVIKVSDEDLHGLFRHHDVASALATLQQWQPQALIMLTRGAAGAELWQGGACLARCVPPSLRVVDTVGAGDASMAGLLYSLITRPQATAPQHLQQAVASGSAACLLAGANVPALAAVSALLG</sequence>
<feature type="domain" description="Carbohydrate kinase PfkB" evidence="6">
    <location>
        <begin position="8"/>
        <end position="292"/>
    </location>
</feature>
<evidence type="ECO:0000256" key="2">
    <source>
        <dbReference type="ARBA" id="ARBA00022679"/>
    </source>
</evidence>
<dbReference type="Proteomes" id="UP000600877">
    <property type="component" value="Unassembled WGS sequence"/>
</dbReference>
<dbReference type="PANTHER" id="PTHR43085">
    <property type="entry name" value="HEXOKINASE FAMILY MEMBER"/>
    <property type="match status" value="1"/>
</dbReference>
<evidence type="ECO:0000256" key="3">
    <source>
        <dbReference type="ARBA" id="ARBA00022741"/>
    </source>
</evidence>
<dbReference type="SUPFAM" id="SSF53613">
    <property type="entry name" value="Ribokinase-like"/>
    <property type="match status" value="1"/>
</dbReference>
<comment type="caution">
    <text evidence="7">The sequence shown here is derived from an EMBL/GenBank/DDBJ whole genome shotgun (WGS) entry which is preliminary data.</text>
</comment>
<gene>
    <name evidence="7" type="ORF">GCM10011290_22890</name>
</gene>
<dbReference type="Gene3D" id="3.40.1190.20">
    <property type="match status" value="1"/>
</dbReference>
<dbReference type="InterPro" id="IPR050306">
    <property type="entry name" value="PfkB_Carbo_kinase"/>
</dbReference>
<accession>A0ABQ2YVX6</accession>
<dbReference type="RefSeq" id="WP_189374437.1">
    <property type="nucleotide sequence ID" value="NZ_BMYW01000007.1"/>
</dbReference>
<dbReference type="InterPro" id="IPR002173">
    <property type="entry name" value="Carboh/pur_kinase_PfkB_CS"/>
</dbReference>
<keyword evidence="2" id="KW-0808">Transferase</keyword>
<comment type="similarity">
    <text evidence="1">Belongs to the carbohydrate kinase PfkB family.</text>
</comment>
<evidence type="ECO:0000259" key="6">
    <source>
        <dbReference type="Pfam" id="PF00294"/>
    </source>
</evidence>
<dbReference type="CDD" id="cd01167">
    <property type="entry name" value="bac_FRK"/>
    <property type="match status" value="1"/>
</dbReference>
<dbReference type="EMBL" id="BMYW01000007">
    <property type="protein sequence ID" value="GGX94426.1"/>
    <property type="molecule type" value="Genomic_DNA"/>
</dbReference>
<dbReference type="Pfam" id="PF00294">
    <property type="entry name" value="PfkB"/>
    <property type="match status" value="1"/>
</dbReference>
<dbReference type="InterPro" id="IPR011611">
    <property type="entry name" value="PfkB_dom"/>
</dbReference>
<reference evidence="8" key="1">
    <citation type="journal article" date="2019" name="Int. J. Syst. Evol. Microbiol.">
        <title>The Global Catalogue of Microorganisms (GCM) 10K type strain sequencing project: providing services to taxonomists for standard genome sequencing and annotation.</title>
        <authorList>
            <consortium name="The Broad Institute Genomics Platform"/>
            <consortium name="The Broad Institute Genome Sequencing Center for Infectious Disease"/>
            <person name="Wu L."/>
            <person name="Ma J."/>
        </authorList>
    </citation>
    <scope>NUCLEOTIDE SEQUENCE [LARGE SCALE GENOMIC DNA]</scope>
    <source>
        <strain evidence="8">KCTC 32041</strain>
    </source>
</reference>
<evidence type="ECO:0000256" key="5">
    <source>
        <dbReference type="ARBA" id="ARBA00022840"/>
    </source>
</evidence>
<name>A0ABQ2YVX6_9NEIS</name>
<keyword evidence="3" id="KW-0547">Nucleotide-binding</keyword>